<dbReference type="Pfam" id="PF12833">
    <property type="entry name" value="HTH_18"/>
    <property type="match status" value="1"/>
</dbReference>
<name>A0A7X3IMT9_9BACL</name>
<feature type="modified residue" description="4-aspartylphosphate" evidence="8">
    <location>
        <position position="59"/>
    </location>
</feature>
<comment type="subcellular location">
    <subcellularLocation>
        <location evidence="1">Cytoplasm</location>
    </subcellularLocation>
</comment>
<dbReference type="Gene3D" id="1.10.10.60">
    <property type="entry name" value="Homeodomain-like"/>
    <property type="match status" value="2"/>
</dbReference>
<evidence type="ECO:0000256" key="6">
    <source>
        <dbReference type="ARBA" id="ARBA00023125"/>
    </source>
</evidence>
<feature type="domain" description="HTH araC/xylS-type" evidence="9">
    <location>
        <begin position="157"/>
        <end position="256"/>
    </location>
</feature>
<dbReference type="SMART" id="SM00448">
    <property type="entry name" value="REC"/>
    <property type="match status" value="1"/>
</dbReference>
<dbReference type="SMART" id="SM00342">
    <property type="entry name" value="HTH_ARAC"/>
    <property type="match status" value="1"/>
</dbReference>
<evidence type="ECO:0000313" key="12">
    <source>
        <dbReference type="Proteomes" id="UP000460318"/>
    </source>
</evidence>
<reference evidence="11 12" key="1">
    <citation type="submission" date="2019-12" db="EMBL/GenBank/DDBJ databases">
        <title>Paenibacillus sp. nov., an endophytic bacterium isolated from the stem of Dendrobium.</title>
        <authorList>
            <person name="Zhao R."/>
        </authorList>
    </citation>
    <scope>NUCLEOTIDE SEQUENCE [LARGE SCALE GENOMIC DNA]</scope>
    <source>
        <strain evidence="11 12">HJL G12</strain>
    </source>
</reference>
<sequence>MALNIMIVDDEEVIRLGLEKIISKMDLDVTVIGSFGNGMDALNQLSKYNPGEVDCLITDIKMPMMDGLRLIEHVREKLDRLAIIVLSGFSEFEYARQALRFGVMDYLLKPIDKMQLYELLKLLKSKAVNDNGTMSMKAAEDTGDWADHEAGEHYVVDQIKGFLDKEYDKNFELERLAETTGMSPSYISRLFKSTTGHTITDYLIEVRIEKAKQFLVDHPDLKNYQISQLVGYSDPVYFNKLFKRMVQMTPKDYKKRNTK</sequence>
<dbReference type="InterPro" id="IPR001789">
    <property type="entry name" value="Sig_transdc_resp-reg_receiver"/>
</dbReference>
<dbReference type="Gene3D" id="3.40.50.2300">
    <property type="match status" value="1"/>
</dbReference>
<keyword evidence="12" id="KW-1185">Reference proteome</keyword>
<dbReference type="Pfam" id="PF00072">
    <property type="entry name" value="Response_reg"/>
    <property type="match status" value="1"/>
</dbReference>
<dbReference type="GO" id="GO:0005737">
    <property type="term" value="C:cytoplasm"/>
    <property type="evidence" value="ECO:0007669"/>
    <property type="project" value="UniProtKB-SubCell"/>
</dbReference>
<keyword evidence="3 8" id="KW-0597">Phosphoprotein</keyword>
<dbReference type="PANTHER" id="PTHR42713:SF3">
    <property type="entry name" value="TRANSCRIPTIONAL REGULATORY PROTEIN HPTR"/>
    <property type="match status" value="1"/>
</dbReference>
<dbReference type="AlphaFoldDB" id="A0A7X3IMT9"/>
<dbReference type="InterPro" id="IPR009057">
    <property type="entry name" value="Homeodomain-like_sf"/>
</dbReference>
<dbReference type="SUPFAM" id="SSF52172">
    <property type="entry name" value="CheY-like"/>
    <property type="match status" value="1"/>
</dbReference>
<dbReference type="PROSITE" id="PS50110">
    <property type="entry name" value="RESPONSE_REGULATORY"/>
    <property type="match status" value="1"/>
</dbReference>
<evidence type="ECO:0000259" key="10">
    <source>
        <dbReference type="PROSITE" id="PS50110"/>
    </source>
</evidence>
<dbReference type="PANTHER" id="PTHR42713">
    <property type="entry name" value="HISTIDINE KINASE-RELATED"/>
    <property type="match status" value="1"/>
</dbReference>
<dbReference type="PROSITE" id="PS01124">
    <property type="entry name" value="HTH_ARAC_FAMILY_2"/>
    <property type="match status" value="1"/>
</dbReference>
<dbReference type="GO" id="GO:0043565">
    <property type="term" value="F:sequence-specific DNA binding"/>
    <property type="evidence" value="ECO:0007669"/>
    <property type="project" value="InterPro"/>
</dbReference>
<evidence type="ECO:0000256" key="2">
    <source>
        <dbReference type="ARBA" id="ARBA00022490"/>
    </source>
</evidence>
<keyword evidence="6" id="KW-0238">DNA-binding</keyword>
<dbReference type="GO" id="GO:0003700">
    <property type="term" value="F:DNA-binding transcription factor activity"/>
    <property type="evidence" value="ECO:0007669"/>
    <property type="project" value="InterPro"/>
</dbReference>
<dbReference type="InterPro" id="IPR011006">
    <property type="entry name" value="CheY-like_superfamily"/>
</dbReference>
<evidence type="ECO:0000256" key="3">
    <source>
        <dbReference type="ARBA" id="ARBA00022553"/>
    </source>
</evidence>
<proteinExistence type="predicted"/>
<evidence type="ECO:0000259" key="9">
    <source>
        <dbReference type="PROSITE" id="PS01124"/>
    </source>
</evidence>
<accession>A0A7X3IMT9</accession>
<dbReference type="Proteomes" id="UP000460318">
    <property type="component" value="Unassembled WGS sequence"/>
</dbReference>
<evidence type="ECO:0000313" key="11">
    <source>
        <dbReference type="EMBL" id="MWV46480.1"/>
    </source>
</evidence>
<evidence type="ECO:0000256" key="4">
    <source>
        <dbReference type="ARBA" id="ARBA00023012"/>
    </source>
</evidence>
<dbReference type="InterPro" id="IPR051552">
    <property type="entry name" value="HptR"/>
</dbReference>
<feature type="domain" description="Response regulatory" evidence="10">
    <location>
        <begin position="4"/>
        <end position="124"/>
    </location>
</feature>
<comment type="caution">
    <text evidence="11">The sequence shown here is derived from an EMBL/GenBank/DDBJ whole genome shotgun (WGS) entry which is preliminary data.</text>
</comment>
<keyword evidence="4" id="KW-0902">Two-component regulatory system</keyword>
<keyword evidence="5" id="KW-0805">Transcription regulation</keyword>
<evidence type="ECO:0000256" key="8">
    <source>
        <dbReference type="PROSITE-ProRule" id="PRU00169"/>
    </source>
</evidence>
<dbReference type="EMBL" id="WUBI01000004">
    <property type="protein sequence ID" value="MWV46480.1"/>
    <property type="molecule type" value="Genomic_DNA"/>
</dbReference>
<evidence type="ECO:0000256" key="5">
    <source>
        <dbReference type="ARBA" id="ARBA00023015"/>
    </source>
</evidence>
<keyword evidence="7" id="KW-0804">Transcription</keyword>
<dbReference type="SUPFAM" id="SSF46689">
    <property type="entry name" value="Homeodomain-like"/>
    <property type="match status" value="2"/>
</dbReference>
<dbReference type="GO" id="GO:0000160">
    <property type="term" value="P:phosphorelay signal transduction system"/>
    <property type="evidence" value="ECO:0007669"/>
    <property type="project" value="UniProtKB-KW"/>
</dbReference>
<evidence type="ECO:0000256" key="7">
    <source>
        <dbReference type="ARBA" id="ARBA00023163"/>
    </source>
</evidence>
<protein>
    <submittedName>
        <fullName evidence="11">Response regulator</fullName>
    </submittedName>
</protein>
<keyword evidence="2" id="KW-0963">Cytoplasm</keyword>
<dbReference type="CDD" id="cd17536">
    <property type="entry name" value="REC_YesN-like"/>
    <property type="match status" value="1"/>
</dbReference>
<gene>
    <name evidence="11" type="ORF">GRF59_23015</name>
</gene>
<organism evidence="11 12">
    <name type="scientific">Paenibacillus dendrobii</name>
    <dbReference type="NCBI Taxonomy" id="2691084"/>
    <lineage>
        <taxon>Bacteria</taxon>
        <taxon>Bacillati</taxon>
        <taxon>Bacillota</taxon>
        <taxon>Bacilli</taxon>
        <taxon>Bacillales</taxon>
        <taxon>Paenibacillaceae</taxon>
        <taxon>Paenibacillus</taxon>
    </lineage>
</organism>
<dbReference type="InterPro" id="IPR018060">
    <property type="entry name" value="HTH_AraC"/>
</dbReference>
<evidence type="ECO:0000256" key="1">
    <source>
        <dbReference type="ARBA" id="ARBA00004496"/>
    </source>
</evidence>